<protein>
    <submittedName>
        <fullName evidence="1">Uncharacterized protein</fullName>
    </submittedName>
</protein>
<sequence length="738" mass="82322">MTRYSFRFSVMIMSMVIALLSIPKILNAQYPISTTQTIYLSFDNVTYSEGDTVHFQAFLSNNGIPGTDSKTMFVDWFSSSDSLLAHQAYPIVNATAAGQWVVPTFYEGANFKAIAYTSAMIRNDSYLAFHKEIPILGRMGSASQHMRIFPEGGSLVAGVSNRIGYHLDGLQENNLYLLSNLGDTVQPILTMGKQYGTFDFVPELGKTYRIGATDIVLPVAQSEGIAMEATTYPNSVVVMFRKTKNFLSDSMNLIGYMDGEIVYQSIFLLKNRDSGFVEIKTRTLPTGKMQLFLSDKNGEILLYRPIYVPSREKEPIFFNLVDVTKAGSATKGLQLNYQDSIPVRLSISIRDTVFKEPSNIKGWLQLGKNIPDSALQKNDPASIQALDEVLRCSVLTKSKQSFSENKNYFSLSGKVKGKIQSTDISLILRSEGGYQPLKLAIDANGYFHDSTIVLFDTCYLALAKGQEKLSLDVDSLPPSAFSKSPYSSNRVSLSYVKSNTQTSEIIQPTWISFYGDTSRGHHVLPKVVVQAPKWRTKADSVRDIYMSDLMKLQYDNGRAAYDINFENDPSVYLGGAKLWDLLLGKLPGFGYNPSNPSKLPVNKAFLDEIEMSPEGVSDLVLPQIAFVRFLPRPDSTILIYTKKYHDPSLKARIAHNWGKSIIGYTSYIPFGQSMAAKDKSIPDRRKTLYWEPGVTLSKDNPTLDIKFETNSIAKKMLVVVEGVKADGTPIHYEQVIDK</sequence>
<dbReference type="KEGG" id="arac:E0W69_012695"/>
<dbReference type="Proteomes" id="UP000292424">
    <property type="component" value="Chromosome"/>
</dbReference>
<reference evidence="1 2" key="1">
    <citation type="submission" date="2019-09" db="EMBL/GenBank/DDBJ databases">
        <title>Complete genome sequence of Arachidicoccus sp. B3-10 isolated from apple orchard soil.</title>
        <authorList>
            <person name="Kim H.S."/>
            <person name="Han K.-I."/>
            <person name="Suh M.K."/>
            <person name="Lee K.C."/>
            <person name="Eom M.K."/>
            <person name="Kim J.-S."/>
            <person name="Kang S.W."/>
            <person name="Sin Y."/>
            <person name="Lee J.-S."/>
        </authorList>
    </citation>
    <scope>NUCLEOTIDE SEQUENCE [LARGE SCALE GENOMIC DNA]</scope>
    <source>
        <strain evidence="1 2">B3-10</strain>
    </source>
</reference>
<accession>A0A5P2G1Z9</accession>
<keyword evidence="2" id="KW-1185">Reference proteome</keyword>
<dbReference type="EMBL" id="CP044016">
    <property type="protein sequence ID" value="QES89485.1"/>
    <property type="molecule type" value="Genomic_DNA"/>
</dbReference>
<organism evidence="1 2">
    <name type="scientific">Rhizosphaericola mali</name>
    <dbReference type="NCBI Taxonomy" id="2545455"/>
    <lineage>
        <taxon>Bacteria</taxon>
        <taxon>Pseudomonadati</taxon>
        <taxon>Bacteroidota</taxon>
        <taxon>Chitinophagia</taxon>
        <taxon>Chitinophagales</taxon>
        <taxon>Chitinophagaceae</taxon>
        <taxon>Rhizosphaericola</taxon>
    </lineage>
</organism>
<name>A0A5P2G1Z9_9BACT</name>
<gene>
    <name evidence="1" type="ORF">E0W69_012695</name>
</gene>
<dbReference type="RefSeq" id="WP_131330428.1">
    <property type="nucleotide sequence ID" value="NZ_CP044016.1"/>
</dbReference>
<proteinExistence type="predicted"/>
<evidence type="ECO:0000313" key="2">
    <source>
        <dbReference type="Proteomes" id="UP000292424"/>
    </source>
</evidence>
<dbReference type="AlphaFoldDB" id="A0A5P2G1Z9"/>
<dbReference type="OrthoDB" id="679547at2"/>
<evidence type="ECO:0000313" key="1">
    <source>
        <dbReference type="EMBL" id="QES89485.1"/>
    </source>
</evidence>